<comment type="subcellular location">
    <subcellularLocation>
        <location evidence="1">Cell membrane</location>
        <topology evidence="1">Multi-pass membrane protein</topology>
    </subcellularLocation>
</comment>
<dbReference type="Pfam" id="PF01311">
    <property type="entry name" value="Bac_export_1"/>
    <property type="match status" value="1"/>
</dbReference>
<reference evidence="8 9" key="1">
    <citation type="submission" date="2019-03" db="EMBL/GenBank/DDBJ databases">
        <title>Deep-cultivation of Planctomycetes and their phenomic and genomic characterization uncovers novel biology.</title>
        <authorList>
            <person name="Wiegand S."/>
            <person name="Jogler M."/>
            <person name="Boedeker C."/>
            <person name="Pinto D."/>
            <person name="Vollmers J."/>
            <person name="Rivas-Marin E."/>
            <person name="Kohn T."/>
            <person name="Peeters S.H."/>
            <person name="Heuer A."/>
            <person name="Rast P."/>
            <person name="Oberbeckmann S."/>
            <person name="Bunk B."/>
            <person name="Jeske O."/>
            <person name="Meyerdierks A."/>
            <person name="Storesund J.E."/>
            <person name="Kallscheuer N."/>
            <person name="Luecker S."/>
            <person name="Lage O.M."/>
            <person name="Pohl T."/>
            <person name="Merkel B.J."/>
            <person name="Hornburger P."/>
            <person name="Mueller R.-W."/>
            <person name="Bruemmer F."/>
            <person name="Labrenz M."/>
            <person name="Spormann A.M."/>
            <person name="Op den Camp H."/>
            <person name="Overmann J."/>
            <person name="Amann R."/>
            <person name="Jetten M.S.M."/>
            <person name="Mascher T."/>
            <person name="Medema M.H."/>
            <person name="Devos D.P."/>
            <person name="Kaster A.-K."/>
            <person name="Ovreas L."/>
            <person name="Rohde M."/>
            <person name="Galperin M.Y."/>
            <person name="Jogler C."/>
        </authorList>
    </citation>
    <scope>NUCLEOTIDE SEQUENCE [LARGE SCALE GENOMIC DNA]</scope>
    <source>
        <strain evidence="8 9">Enr13</strain>
    </source>
</reference>
<evidence type="ECO:0000313" key="9">
    <source>
        <dbReference type="Proteomes" id="UP000319004"/>
    </source>
</evidence>
<dbReference type="OrthoDB" id="271722at2"/>
<name>A0A518HXV2_9BACT</name>
<comment type="similarity">
    <text evidence="2">Belongs to the FliR/MopE/SpaR family.</text>
</comment>
<dbReference type="GO" id="GO:0005886">
    <property type="term" value="C:plasma membrane"/>
    <property type="evidence" value="ECO:0007669"/>
    <property type="project" value="UniProtKB-SubCell"/>
</dbReference>
<evidence type="ECO:0000256" key="3">
    <source>
        <dbReference type="ARBA" id="ARBA00022475"/>
    </source>
</evidence>
<keyword evidence="5 7" id="KW-1133">Transmembrane helix</keyword>
<keyword evidence="8" id="KW-0966">Cell projection</keyword>
<dbReference type="EMBL" id="CP037423">
    <property type="protein sequence ID" value="QDV45557.1"/>
    <property type="molecule type" value="Genomic_DNA"/>
</dbReference>
<dbReference type="PANTHER" id="PTHR30065">
    <property type="entry name" value="FLAGELLAR BIOSYNTHETIC PROTEIN FLIR"/>
    <property type="match status" value="1"/>
</dbReference>
<evidence type="ECO:0000256" key="1">
    <source>
        <dbReference type="ARBA" id="ARBA00004651"/>
    </source>
</evidence>
<dbReference type="InterPro" id="IPR002010">
    <property type="entry name" value="T3SS_IM_R"/>
</dbReference>
<dbReference type="GO" id="GO:0006605">
    <property type="term" value="P:protein targeting"/>
    <property type="evidence" value="ECO:0007669"/>
    <property type="project" value="InterPro"/>
</dbReference>
<keyword evidence="6 7" id="KW-0472">Membrane</keyword>
<evidence type="ECO:0000256" key="5">
    <source>
        <dbReference type="ARBA" id="ARBA00022989"/>
    </source>
</evidence>
<feature type="transmembrane region" description="Helical" evidence="7">
    <location>
        <begin position="6"/>
        <end position="25"/>
    </location>
</feature>
<organism evidence="8 9">
    <name type="scientific">Stieleria neptunia</name>
    <dbReference type="NCBI Taxonomy" id="2527979"/>
    <lineage>
        <taxon>Bacteria</taxon>
        <taxon>Pseudomonadati</taxon>
        <taxon>Planctomycetota</taxon>
        <taxon>Planctomycetia</taxon>
        <taxon>Pirellulales</taxon>
        <taxon>Pirellulaceae</taxon>
        <taxon>Stieleria</taxon>
    </lineage>
</organism>
<evidence type="ECO:0000256" key="2">
    <source>
        <dbReference type="ARBA" id="ARBA00009772"/>
    </source>
</evidence>
<evidence type="ECO:0000256" key="7">
    <source>
        <dbReference type="SAM" id="Phobius"/>
    </source>
</evidence>
<protein>
    <submittedName>
        <fullName evidence="8">Flagellar biosynthesis protein FliR</fullName>
    </submittedName>
</protein>
<dbReference type="PANTHER" id="PTHR30065:SF1">
    <property type="entry name" value="SURFACE PRESENTATION OF ANTIGENS PROTEIN SPAR"/>
    <property type="match status" value="1"/>
</dbReference>
<sequence length="256" mass="28225">MIGDVVLFLLVLARVSVFVAFFPLFSKKQLPNQVKAGLATALSVFWLADAKNVMPQLALEDVGSLLFLFLVFKEICIGLLLSLVLGLFFWPARIAGSYIAQELGLSLAAISDPGSQDSSTLVSRIFEAFSMLVFFSLNLHHFIILSLHLSFNETMTRVGLLELPTEELAAAFNRTSDYGLLIVAPLLVLLMLVTLVLAFLNRAAPAMNLFSVGMSIRVGFGGLLLFLFCPILFGAIEIYFYRVQEDIEYLMQSLLG</sequence>
<proteinExistence type="inferred from homology"/>
<dbReference type="RefSeq" id="WP_145389776.1">
    <property type="nucleotide sequence ID" value="NZ_CP037423.1"/>
</dbReference>
<keyword evidence="9" id="KW-1185">Reference proteome</keyword>
<feature type="transmembrane region" description="Helical" evidence="7">
    <location>
        <begin position="178"/>
        <end position="200"/>
    </location>
</feature>
<keyword evidence="8" id="KW-0282">Flagellum</keyword>
<feature type="transmembrane region" description="Helical" evidence="7">
    <location>
        <begin position="128"/>
        <end position="151"/>
    </location>
</feature>
<dbReference type="AlphaFoldDB" id="A0A518HXV2"/>
<dbReference type="KEGG" id="snep:Enr13x_54360"/>
<dbReference type="Proteomes" id="UP000319004">
    <property type="component" value="Chromosome"/>
</dbReference>
<gene>
    <name evidence="8" type="ORF">Enr13x_54360</name>
</gene>
<evidence type="ECO:0000256" key="4">
    <source>
        <dbReference type="ARBA" id="ARBA00022692"/>
    </source>
</evidence>
<evidence type="ECO:0000256" key="6">
    <source>
        <dbReference type="ARBA" id="ARBA00023136"/>
    </source>
</evidence>
<feature type="transmembrane region" description="Helical" evidence="7">
    <location>
        <begin position="220"/>
        <end position="241"/>
    </location>
</feature>
<keyword evidence="8" id="KW-0969">Cilium</keyword>
<evidence type="ECO:0000313" key="8">
    <source>
        <dbReference type="EMBL" id="QDV45557.1"/>
    </source>
</evidence>
<keyword evidence="4 7" id="KW-0812">Transmembrane</keyword>
<feature type="transmembrane region" description="Helical" evidence="7">
    <location>
        <begin position="66"/>
        <end position="90"/>
    </location>
</feature>
<dbReference type="PRINTS" id="PR00953">
    <property type="entry name" value="TYPE3IMRPROT"/>
</dbReference>
<keyword evidence="3" id="KW-1003">Cell membrane</keyword>
<accession>A0A518HXV2</accession>